<dbReference type="PANTHER" id="PTHR13504:SF38">
    <property type="entry name" value="FIDO DOMAIN-CONTAINING PROTEIN"/>
    <property type="match status" value="1"/>
</dbReference>
<dbReference type="InterPro" id="IPR036388">
    <property type="entry name" value="WH-like_DNA-bd_sf"/>
</dbReference>
<dbReference type="EMBL" id="PYAL01000007">
    <property type="protein sequence ID" value="RXN85218.1"/>
    <property type="molecule type" value="Genomic_DNA"/>
</dbReference>
<dbReference type="Proteomes" id="UP000290849">
    <property type="component" value="Unassembled WGS sequence"/>
</dbReference>
<name>A0A4Q1HF98_9BURK</name>
<dbReference type="AlphaFoldDB" id="A0A4Q1HF98"/>
<organism evidence="3 4">
    <name type="scientific">Achromobacter aloeverae</name>
    <dbReference type="NCBI Taxonomy" id="1750518"/>
    <lineage>
        <taxon>Bacteria</taxon>
        <taxon>Pseudomonadati</taxon>
        <taxon>Pseudomonadota</taxon>
        <taxon>Betaproteobacteria</taxon>
        <taxon>Burkholderiales</taxon>
        <taxon>Alcaligenaceae</taxon>
        <taxon>Achromobacter</taxon>
    </lineage>
</organism>
<reference evidence="3 4" key="1">
    <citation type="journal article" date="2017" name="Int. J. Syst. Evol. Microbiol.">
        <title>Achromobacter aloeverae sp. nov., isolated from the root of Aloe vera (L.) Burm.f.</title>
        <authorList>
            <person name="Kuncharoen N."/>
            <person name="Muramatsu Y."/>
            <person name="Shibata C."/>
            <person name="Kamakura Y."/>
            <person name="Nakagawa Y."/>
            <person name="Tanasupawat S."/>
        </authorList>
    </citation>
    <scope>NUCLEOTIDE SEQUENCE [LARGE SCALE GENOMIC DNA]</scope>
    <source>
        <strain evidence="3 4">AVA-1</strain>
    </source>
</reference>
<gene>
    <name evidence="3" type="ORF">C7R54_22225</name>
</gene>
<accession>A0A4Q1HF98</accession>
<protein>
    <submittedName>
        <fullName evidence="3">Cell filamentation protein Fic</fullName>
    </submittedName>
</protein>
<keyword evidence="4" id="KW-1185">Reference proteome</keyword>
<comment type="caution">
    <text evidence="3">The sequence shown here is derived from an EMBL/GenBank/DDBJ whole genome shotgun (WGS) entry which is preliminary data.</text>
</comment>
<dbReference type="OrthoDB" id="9807853at2"/>
<dbReference type="InterPro" id="IPR003812">
    <property type="entry name" value="Fido"/>
</dbReference>
<dbReference type="GO" id="GO:0005524">
    <property type="term" value="F:ATP binding"/>
    <property type="evidence" value="ECO:0007669"/>
    <property type="project" value="UniProtKB-KW"/>
</dbReference>
<evidence type="ECO:0000256" key="1">
    <source>
        <dbReference type="PIRSR" id="PIRSR640198-2"/>
    </source>
</evidence>
<feature type="domain" description="Fido" evidence="2">
    <location>
        <begin position="221"/>
        <end position="361"/>
    </location>
</feature>
<evidence type="ECO:0000313" key="4">
    <source>
        <dbReference type="Proteomes" id="UP000290849"/>
    </source>
</evidence>
<dbReference type="PANTHER" id="PTHR13504">
    <property type="entry name" value="FIDO DOMAIN-CONTAINING PROTEIN DDB_G0283145"/>
    <property type="match status" value="1"/>
</dbReference>
<evidence type="ECO:0000259" key="2">
    <source>
        <dbReference type="PROSITE" id="PS51459"/>
    </source>
</evidence>
<dbReference type="Gene3D" id="1.10.3290.10">
    <property type="entry name" value="Fido-like domain"/>
    <property type="match status" value="1"/>
</dbReference>
<proteinExistence type="predicted"/>
<keyword evidence="1" id="KW-0067">ATP-binding</keyword>
<evidence type="ECO:0000313" key="3">
    <source>
        <dbReference type="EMBL" id="RXN85218.1"/>
    </source>
</evidence>
<dbReference type="Pfam" id="PF02661">
    <property type="entry name" value="Fic"/>
    <property type="match status" value="1"/>
</dbReference>
<dbReference type="SUPFAM" id="SSF140931">
    <property type="entry name" value="Fic-like"/>
    <property type="match status" value="1"/>
</dbReference>
<feature type="binding site" evidence="1">
    <location>
        <begin position="304"/>
        <end position="311"/>
    </location>
    <ligand>
        <name>ATP</name>
        <dbReference type="ChEBI" id="CHEBI:30616"/>
    </ligand>
</feature>
<dbReference type="Gene3D" id="1.10.10.10">
    <property type="entry name" value="Winged helix-like DNA-binding domain superfamily/Winged helix DNA-binding domain"/>
    <property type="match status" value="1"/>
</dbReference>
<dbReference type="InterPro" id="IPR036597">
    <property type="entry name" value="Fido-like_dom_sf"/>
</dbReference>
<keyword evidence="1" id="KW-0547">Nucleotide-binding</keyword>
<dbReference type="PROSITE" id="PS51459">
    <property type="entry name" value="FIDO"/>
    <property type="match status" value="1"/>
</dbReference>
<dbReference type="InterPro" id="IPR040198">
    <property type="entry name" value="Fido_containing"/>
</dbReference>
<sequence length="455" mass="50034">MGNPLSSVILEYVVHEQRAGSPGVPARAIQAHSGHSRPTVNRALASLVAAGDLERQGAGRSVTYCVPLSRPRAGAGAAVPDARGVAFASPAWSAAGRHLISALAAPMGTRHPVSYQRTFVDRYQPNASSLLPGTLAAELHGLGKSKDQQPAGTYARKVLEQLLIDLSWYSSRLEGNRISLLDTRALFEKGRSESDDRDATMLLNHKDAIEFMVDAVPTEGITPPVLRNLQSLLMRDLLPDSADLGAIRQKIVNIQDTVYVPSQVPHLLEETLRAIVDKARAIHNPVEAAFFLWVHLAYLQPFVDGNKRTSRLAANMPLMLANCSPLSFLDVGRTDYALAMLGIYERLDVTLAVELFDWTYRRSIAKYQAIIESMGGPDPLRVRYREQLGEAIQQIVHFGRSLESAVQALHVAETDAAAFRAMLNTELTHLESYNCARYRLPIGKTQAWIDRGRPH</sequence>